<feature type="chain" id="PRO_5045075074" evidence="1">
    <location>
        <begin position="25"/>
        <end position="153"/>
    </location>
</feature>
<feature type="signal peptide" evidence="1">
    <location>
        <begin position="1"/>
        <end position="24"/>
    </location>
</feature>
<gene>
    <name evidence="3" type="primary">LOC100374447</name>
</gene>
<sequence>MSSQAMWAVVAVICCSFLVVKTYGMDEEMFINKQKGDNTLPTALKRSATEITEGNPERDCYLCLGCMVRVADWRLDLQRCLQRACNYKRCPLFMFDTFNDFASQAAEWYAESHDTGVAGVQMAKIFAMSQYEMFVGNPYETANLYSELESLSS</sequence>
<reference evidence="3" key="1">
    <citation type="submission" date="2025-08" db="UniProtKB">
        <authorList>
            <consortium name="RefSeq"/>
        </authorList>
    </citation>
    <scope>IDENTIFICATION</scope>
    <source>
        <tissue evidence="3">Testes</tissue>
    </source>
</reference>
<keyword evidence="1" id="KW-0732">Signal</keyword>
<dbReference type="Proteomes" id="UP000694865">
    <property type="component" value="Unplaced"/>
</dbReference>
<dbReference type="RefSeq" id="XP_002741771.1">
    <property type="nucleotide sequence ID" value="XM_002741725.2"/>
</dbReference>
<keyword evidence="2" id="KW-1185">Reference proteome</keyword>
<proteinExistence type="predicted"/>
<accession>A0ABM0H101</accession>
<protein>
    <submittedName>
        <fullName evidence="3">Uncharacterized protein LOC100374447</fullName>
    </submittedName>
</protein>
<organism evidence="2 3">
    <name type="scientific">Saccoglossus kowalevskii</name>
    <name type="common">Acorn worm</name>
    <dbReference type="NCBI Taxonomy" id="10224"/>
    <lineage>
        <taxon>Eukaryota</taxon>
        <taxon>Metazoa</taxon>
        <taxon>Hemichordata</taxon>
        <taxon>Enteropneusta</taxon>
        <taxon>Harrimaniidae</taxon>
        <taxon>Saccoglossus</taxon>
    </lineage>
</organism>
<evidence type="ECO:0000256" key="1">
    <source>
        <dbReference type="SAM" id="SignalP"/>
    </source>
</evidence>
<evidence type="ECO:0000313" key="3">
    <source>
        <dbReference type="RefSeq" id="XP_002741771.1"/>
    </source>
</evidence>
<evidence type="ECO:0000313" key="2">
    <source>
        <dbReference type="Proteomes" id="UP000694865"/>
    </source>
</evidence>
<dbReference type="GeneID" id="100374447"/>
<name>A0ABM0H101_SACKO</name>